<dbReference type="InterPro" id="IPR008651">
    <property type="entry name" value="Uncharacterised_HicB"/>
</dbReference>
<reference evidence="2" key="1">
    <citation type="submission" date="2017-02" db="EMBL/GenBank/DDBJ databases">
        <authorList>
            <person name="Varghese N."/>
            <person name="Submissions S."/>
        </authorList>
    </citation>
    <scope>NUCLEOTIDE SEQUENCE [LARGE SCALE GENOMIC DNA]</scope>
    <source>
        <strain evidence="2">ATCC BAA-34</strain>
    </source>
</reference>
<organism evidence="1 2">
    <name type="scientific">Trichlorobacter thiogenes</name>
    <dbReference type="NCBI Taxonomy" id="115783"/>
    <lineage>
        <taxon>Bacteria</taxon>
        <taxon>Pseudomonadati</taxon>
        <taxon>Thermodesulfobacteriota</taxon>
        <taxon>Desulfuromonadia</taxon>
        <taxon>Geobacterales</taxon>
        <taxon>Geobacteraceae</taxon>
        <taxon>Trichlorobacter</taxon>
    </lineage>
</organism>
<evidence type="ECO:0000313" key="1">
    <source>
        <dbReference type="EMBL" id="SJZ92094.1"/>
    </source>
</evidence>
<accession>A0A1T4PKH8</accession>
<dbReference type="Gene3D" id="3.30.160.250">
    <property type="match status" value="1"/>
</dbReference>
<dbReference type="Pfam" id="PF05534">
    <property type="entry name" value="HicB"/>
    <property type="match status" value="1"/>
</dbReference>
<proteinExistence type="predicted"/>
<dbReference type="InterPro" id="IPR035069">
    <property type="entry name" value="TTHA1013/TTHA0281-like"/>
</dbReference>
<dbReference type="RefSeq" id="WP_078790295.1">
    <property type="nucleotide sequence ID" value="NZ_FUWR01000010.1"/>
</dbReference>
<dbReference type="InterPro" id="IPR010985">
    <property type="entry name" value="Ribbon_hlx_hlx"/>
</dbReference>
<gene>
    <name evidence="1" type="ORF">SAMN02745119_02010</name>
</gene>
<dbReference type="SUPFAM" id="SSF143100">
    <property type="entry name" value="TTHA1013/TTHA0281-like"/>
    <property type="match status" value="1"/>
</dbReference>
<protein>
    <submittedName>
        <fullName evidence="1">HicB family protein</fullName>
    </submittedName>
</protein>
<dbReference type="GO" id="GO:0006355">
    <property type="term" value="P:regulation of DNA-templated transcription"/>
    <property type="evidence" value="ECO:0007669"/>
    <property type="project" value="InterPro"/>
</dbReference>
<name>A0A1T4PKH8_9BACT</name>
<dbReference type="AlphaFoldDB" id="A0A1T4PKH8"/>
<dbReference type="OrthoDB" id="5297106at2"/>
<dbReference type="Proteomes" id="UP000190102">
    <property type="component" value="Unassembled WGS sequence"/>
</dbReference>
<evidence type="ECO:0000313" key="2">
    <source>
        <dbReference type="Proteomes" id="UP000190102"/>
    </source>
</evidence>
<dbReference type="STRING" id="115783.SAMN02745119_02010"/>
<keyword evidence="2" id="KW-1185">Reference proteome</keyword>
<dbReference type="EMBL" id="FUWR01000010">
    <property type="protein sequence ID" value="SJZ92094.1"/>
    <property type="molecule type" value="Genomic_DNA"/>
</dbReference>
<sequence>MKYDVKKYTYRIEWSEEDQAHLARCLEFPSLITHGKTPEKALKEIELVVAESIKWIEEEKGIVPEPLGARQYKGNITLRVPPGVHRQLAMLSAEQGVSINQLVLSRLAAA</sequence>
<dbReference type="SUPFAM" id="SSF47598">
    <property type="entry name" value="Ribbon-helix-helix"/>
    <property type="match status" value="1"/>
</dbReference>